<dbReference type="Gene3D" id="1.25.40.550">
    <property type="entry name" value="Aar2, C-terminal domain-like"/>
    <property type="match status" value="1"/>
</dbReference>
<proteinExistence type="inferred from homology"/>
<evidence type="ECO:0000256" key="3">
    <source>
        <dbReference type="ARBA" id="ARBA00016372"/>
    </source>
</evidence>
<dbReference type="AlphaFoldDB" id="A0A814DD66"/>
<evidence type="ECO:0000256" key="8">
    <source>
        <dbReference type="ARBA" id="ARBA00047009"/>
    </source>
</evidence>
<dbReference type="Gene3D" id="2.60.34.20">
    <property type="match status" value="1"/>
</dbReference>
<comment type="caution">
    <text evidence="11">The sequence shown here is derived from an EMBL/GenBank/DDBJ whole genome shotgun (WGS) entry which is preliminary data.</text>
</comment>
<dbReference type="InterPro" id="IPR033647">
    <property type="entry name" value="Aar2_N"/>
</dbReference>
<gene>
    <name evidence="11" type="ORF">OXX778_LOCUS14084</name>
</gene>
<dbReference type="PANTHER" id="PTHR12689:SF4">
    <property type="entry name" value="PROTEIN AAR2 HOMOLOG"/>
    <property type="match status" value="1"/>
</dbReference>
<evidence type="ECO:0000256" key="7">
    <source>
        <dbReference type="ARBA" id="ARBA00030625"/>
    </source>
</evidence>
<dbReference type="InterPro" id="IPR007946">
    <property type="entry name" value="AAR2"/>
</dbReference>
<dbReference type="CDD" id="cd13777">
    <property type="entry name" value="Aar2_N"/>
    <property type="match status" value="1"/>
</dbReference>
<name>A0A814DD66_9BILA</name>
<evidence type="ECO:0000256" key="6">
    <source>
        <dbReference type="ARBA" id="ARBA00023187"/>
    </source>
</evidence>
<dbReference type="Pfam" id="PF05282">
    <property type="entry name" value="AAR2"/>
    <property type="match status" value="1"/>
</dbReference>
<dbReference type="Pfam" id="PF20981">
    <property type="entry name" value="AAR2_1st"/>
    <property type="match status" value="1"/>
</dbReference>
<evidence type="ECO:0000313" key="12">
    <source>
        <dbReference type="Proteomes" id="UP000663879"/>
    </source>
</evidence>
<dbReference type="EMBL" id="CAJNOC010002829">
    <property type="protein sequence ID" value="CAF0953764.1"/>
    <property type="molecule type" value="Genomic_DNA"/>
</dbReference>
<protein>
    <recommendedName>
        <fullName evidence="3">Protein AAR2 homolog</fullName>
    </recommendedName>
    <alternativeName>
        <fullName evidence="7">AAR2 splicing factor homolog</fullName>
    </alternativeName>
</protein>
<organism evidence="11 12">
    <name type="scientific">Brachionus calyciflorus</name>
    <dbReference type="NCBI Taxonomy" id="104777"/>
    <lineage>
        <taxon>Eukaryota</taxon>
        <taxon>Metazoa</taxon>
        <taxon>Spiralia</taxon>
        <taxon>Gnathifera</taxon>
        <taxon>Rotifera</taxon>
        <taxon>Eurotatoria</taxon>
        <taxon>Monogononta</taxon>
        <taxon>Pseudotrocha</taxon>
        <taxon>Ploima</taxon>
        <taxon>Brachionidae</taxon>
        <taxon>Brachionus</taxon>
    </lineage>
</organism>
<sequence>MSNEDYDANKLFEAGGILLFFDVPLNSEFGIDYNCWKTAENFRGVKMIPPGVHFIYFSVADKYGNIGIRNGFFHNFNLQQIVAKKWNAQNESIEDYILSEDQSKNFIERKREYDKFLGAYPYEEYKRWVSLTNFINKDLIDHLEPENKIITSGSSLIGKKFSITRKRGEIKQKEEIFKIPSDLKEAEKRLPEMEHEKFTNIRFTKIPEEIFQSGTNPLEITAHFIDMSQKLELFLNSQNNELKCSEPMNILGELQFAFICFLIGHVYDALEQWKLLINLVCNSESFIRKYPNLFIQFIQVLYFQLKEMPEDFFTDIITSNNFLVVNLHNFFDNIKSVVDESIDDANEDFLKLNEKCTKFKNYLQEKFDFDFEQEPDEYAPVVCEDVN</sequence>
<comment type="function">
    <text evidence="1">Component of the U5 snRNP complex that is required for spliceosome assembly and for pre-mRNA splicing.</text>
</comment>
<dbReference type="InterPro" id="IPR033648">
    <property type="entry name" value="AAR2_C"/>
</dbReference>
<dbReference type="OrthoDB" id="201752at2759"/>
<dbReference type="Proteomes" id="UP000663879">
    <property type="component" value="Unassembled WGS sequence"/>
</dbReference>
<dbReference type="CDD" id="cd13778">
    <property type="entry name" value="Aar2_C"/>
    <property type="match status" value="1"/>
</dbReference>
<dbReference type="GO" id="GO:0000244">
    <property type="term" value="P:spliceosomal tri-snRNP complex assembly"/>
    <property type="evidence" value="ECO:0007669"/>
    <property type="project" value="TreeGrafter"/>
</dbReference>
<evidence type="ECO:0000259" key="10">
    <source>
        <dbReference type="Pfam" id="PF20981"/>
    </source>
</evidence>
<evidence type="ECO:0000256" key="1">
    <source>
        <dbReference type="ARBA" id="ARBA00003708"/>
    </source>
</evidence>
<accession>A0A814DD66</accession>
<keyword evidence="6" id="KW-0508">mRNA splicing</keyword>
<evidence type="ECO:0000256" key="4">
    <source>
        <dbReference type="ARBA" id="ARBA00022664"/>
    </source>
</evidence>
<evidence type="ECO:0000256" key="2">
    <source>
        <dbReference type="ARBA" id="ARBA00006281"/>
    </source>
</evidence>
<evidence type="ECO:0000313" key="11">
    <source>
        <dbReference type="EMBL" id="CAF0953764.1"/>
    </source>
</evidence>
<evidence type="ECO:0000259" key="9">
    <source>
        <dbReference type="Pfam" id="PF05282"/>
    </source>
</evidence>
<evidence type="ECO:0000256" key="5">
    <source>
        <dbReference type="ARBA" id="ARBA00022728"/>
    </source>
</evidence>
<keyword evidence="4" id="KW-0507">mRNA processing</keyword>
<dbReference type="FunFam" id="2.60.34.20:FF:000001">
    <property type="entry name" value="protein AAR2 homolog"/>
    <property type="match status" value="1"/>
</dbReference>
<dbReference type="InterPro" id="IPR038516">
    <property type="entry name" value="AAR2_N_sf"/>
</dbReference>
<comment type="similarity">
    <text evidence="2">Belongs to the AAR2 family.</text>
</comment>
<dbReference type="PANTHER" id="PTHR12689">
    <property type="entry name" value="A1 CISTRON SPLICING FACTOR AAR2-RELATED"/>
    <property type="match status" value="1"/>
</dbReference>
<reference evidence="11" key="1">
    <citation type="submission" date="2021-02" db="EMBL/GenBank/DDBJ databases">
        <authorList>
            <person name="Nowell W R."/>
        </authorList>
    </citation>
    <scope>NUCLEOTIDE SEQUENCE</scope>
    <source>
        <strain evidence="11">Ploen Becks lab</strain>
    </source>
</reference>
<feature type="domain" description="AAR2 C-terminal" evidence="9">
    <location>
        <begin position="203"/>
        <end position="372"/>
    </location>
</feature>
<dbReference type="FunFam" id="1.25.40.550:FF:000001">
    <property type="entry name" value="AAR2 splicing factor homolog"/>
    <property type="match status" value="1"/>
</dbReference>
<keyword evidence="5" id="KW-0747">Spliceosome</keyword>
<dbReference type="InterPro" id="IPR038514">
    <property type="entry name" value="AAR2_C_sf"/>
</dbReference>
<comment type="subunit">
    <text evidence="8">Interacts with PRPF8 (via RNase H homology domain). Component of a U5 snRNP complex that contains PRPF8.</text>
</comment>
<keyword evidence="12" id="KW-1185">Reference proteome</keyword>
<dbReference type="GO" id="GO:0005681">
    <property type="term" value="C:spliceosomal complex"/>
    <property type="evidence" value="ECO:0007669"/>
    <property type="project" value="UniProtKB-KW"/>
</dbReference>
<feature type="domain" description="AAR2 N-terminal" evidence="10">
    <location>
        <begin position="15"/>
        <end position="145"/>
    </location>
</feature>